<keyword evidence="2" id="KW-0378">Hydrolase</keyword>
<dbReference type="RefSeq" id="WP_165800048.1">
    <property type="nucleotide sequence ID" value="NZ_PVTX01000012.1"/>
</dbReference>
<dbReference type="Gene3D" id="3.40.50.1820">
    <property type="entry name" value="alpha/beta hydrolase"/>
    <property type="match status" value="1"/>
</dbReference>
<accession>A0ABX5ECU1</accession>
<name>A0ABX5ECU1_9MICO</name>
<evidence type="ECO:0000313" key="5">
    <source>
        <dbReference type="EMBL" id="PRZ03697.1"/>
    </source>
</evidence>
<gene>
    <name evidence="5" type="ORF">BCL65_1129</name>
</gene>
<evidence type="ECO:0000256" key="4">
    <source>
        <dbReference type="SAM" id="Phobius"/>
    </source>
</evidence>
<dbReference type="Pfam" id="PF10503">
    <property type="entry name" value="Esterase_PHB"/>
    <property type="match status" value="1"/>
</dbReference>
<proteinExistence type="predicted"/>
<dbReference type="EMBL" id="PVTX01000012">
    <property type="protein sequence ID" value="PRZ03697.1"/>
    <property type="molecule type" value="Genomic_DNA"/>
</dbReference>
<reference evidence="5 6" key="1">
    <citation type="submission" date="2018-03" db="EMBL/GenBank/DDBJ databases">
        <title>Comparative analysis of microorganisms from saline springs in Andes Mountain Range, Colombia.</title>
        <authorList>
            <person name="Rubin E."/>
        </authorList>
    </citation>
    <scope>NUCLEOTIDE SEQUENCE [LARGE SCALE GENOMIC DNA]</scope>
    <source>
        <strain evidence="5 6">CG 23</strain>
    </source>
</reference>
<keyword evidence="4" id="KW-0472">Membrane</keyword>
<dbReference type="SUPFAM" id="SSF53474">
    <property type="entry name" value="alpha/beta-Hydrolases"/>
    <property type="match status" value="1"/>
</dbReference>
<evidence type="ECO:0000256" key="2">
    <source>
        <dbReference type="ARBA" id="ARBA00022801"/>
    </source>
</evidence>
<dbReference type="InterPro" id="IPR029058">
    <property type="entry name" value="AB_hydrolase_fold"/>
</dbReference>
<evidence type="ECO:0000256" key="3">
    <source>
        <dbReference type="SAM" id="MobiDB-lite"/>
    </source>
</evidence>
<comment type="caution">
    <text evidence="5">The sequence shown here is derived from an EMBL/GenBank/DDBJ whole genome shotgun (WGS) entry which is preliminary data.</text>
</comment>
<keyword evidence="1" id="KW-0732">Signal</keyword>
<dbReference type="InterPro" id="IPR010126">
    <property type="entry name" value="Esterase_phb"/>
</dbReference>
<keyword evidence="6" id="KW-1185">Reference proteome</keyword>
<feature type="region of interest" description="Disordered" evidence="3">
    <location>
        <begin position="1"/>
        <end position="34"/>
    </location>
</feature>
<dbReference type="PANTHER" id="PTHR43037:SF1">
    <property type="entry name" value="BLL1128 PROTEIN"/>
    <property type="match status" value="1"/>
</dbReference>
<dbReference type="PANTHER" id="PTHR43037">
    <property type="entry name" value="UNNAMED PRODUCT-RELATED"/>
    <property type="match status" value="1"/>
</dbReference>
<keyword evidence="4" id="KW-0812">Transmembrane</keyword>
<evidence type="ECO:0000256" key="1">
    <source>
        <dbReference type="ARBA" id="ARBA00022729"/>
    </source>
</evidence>
<feature type="transmembrane region" description="Helical" evidence="4">
    <location>
        <begin position="39"/>
        <end position="67"/>
    </location>
</feature>
<evidence type="ECO:0000313" key="6">
    <source>
        <dbReference type="Proteomes" id="UP000239895"/>
    </source>
</evidence>
<dbReference type="InterPro" id="IPR050955">
    <property type="entry name" value="Plant_Biomass_Hydrol_Est"/>
</dbReference>
<protein>
    <submittedName>
        <fullName evidence="5">Poly(Hydroxyalkanoate) depolymerase family esterase</fullName>
    </submittedName>
</protein>
<sequence length="371" mass="39616">MTAPSPEADPEPAHETAGGSAPVGGPEQPALRRRRRRRVWVVGGVVGLLAATVTVLTLVFQFGLPWWSGPGDHDHVHVAADGTRQRYQVHLPPQHDGGTALPVMMAIHGCGMTGYGWNSMKGSTQFDALADRAGFIVVYPTQRMFADRINCWNSDDPRNQVRGSGEAALLAGVARDVVERYGADPERVHVSGASSGAGTAVILGATYPDVFATVTSVAGGEYGLNQVDPDDPDATPPSVTGRQAWAQMGEQARAVPLLIVQGGSDDVVPTVVGQRLVEHWRTVVDLVVDDALDGSPELVPDTIVHPATGDRYEYAQTTYRDPDGQVLIEYVYADDLAHAWSTPGAVGIFTDTAGPDATEIAWQFAQLHDDR</sequence>
<keyword evidence="4" id="KW-1133">Transmembrane helix</keyword>
<organism evidence="5 6">
    <name type="scientific">Isoptericola halotolerans</name>
    <dbReference type="NCBI Taxonomy" id="300560"/>
    <lineage>
        <taxon>Bacteria</taxon>
        <taxon>Bacillati</taxon>
        <taxon>Actinomycetota</taxon>
        <taxon>Actinomycetes</taxon>
        <taxon>Micrococcales</taxon>
        <taxon>Promicromonosporaceae</taxon>
        <taxon>Isoptericola</taxon>
    </lineage>
</organism>
<dbReference type="Proteomes" id="UP000239895">
    <property type="component" value="Unassembled WGS sequence"/>
</dbReference>